<keyword evidence="1" id="KW-0472">Membrane</keyword>
<protein>
    <submittedName>
        <fullName evidence="2">Uncharacterized protein</fullName>
    </submittedName>
</protein>
<dbReference type="AlphaFoldDB" id="A0A2H0W504"/>
<reference evidence="3" key="1">
    <citation type="submission" date="2017-09" db="EMBL/GenBank/DDBJ databases">
        <title>Depth-based differentiation of microbial function through sediment-hosted aquifers and enrichment of novel symbionts in the deep terrestrial subsurface.</title>
        <authorList>
            <person name="Probst A.J."/>
            <person name="Ladd B."/>
            <person name="Jarett J.K."/>
            <person name="Geller-Mcgrath D.E."/>
            <person name="Sieber C.M.K."/>
            <person name="Emerson J.B."/>
            <person name="Anantharaman K."/>
            <person name="Thomas B.C."/>
            <person name="Malmstrom R."/>
            <person name="Stieglmeier M."/>
            <person name="Klingl A."/>
            <person name="Woyke T."/>
            <person name="Ryan C.M."/>
            <person name="Banfield J.F."/>
        </authorList>
    </citation>
    <scope>NUCLEOTIDE SEQUENCE [LARGE SCALE GENOMIC DNA]</scope>
</reference>
<keyword evidence="1" id="KW-0812">Transmembrane</keyword>
<name>A0A2H0W504_9BACT</name>
<feature type="transmembrane region" description="Helical" evidence="1">
    <location>
        <begin position="38"/>
        <end position="56"/>
    </location>
</feature>
<evidence type="ECO:0000313" key="2">
    <source>
        <dbReference type="EMBL" id="PIS06426.1"/>
    </source>
</evidence>
<accession>A0A2H0W504</accession>
<organism evidence="2 3">
    <name type="scientific">Candidatus Buchananbacteria bacterium CG10_big_fil_rev_8_21_14_0_10_33_19</name>
    <dbReference type="NCBI Taxonomy" id="1974525"/>
    <lineage>
        <taxon>Bacteria</taxon>
        <taxon>Candidatus Buchananiibacteriota</taxon>
    </lineage>
</organism>
<evidence type="ECO:0000256" key="1">
    <source>
        <dbReference type="SAM" id="Phobius"/>
    </source>
</evidence>
<evidence type="ECO:0000313" key="3">
    <source>
        <dbReference type="Proteomes" id="UP000229056"/>
    </source>
</evidence>
<gene>
    <name evidence="2" type="ORF">COT80_00585</name>
</gene>
<keyword evidence="1" id="KW-1133">Transmembrane helix</keyword>
<sequence>MGVQKNSTPNTMPGKMPSKVSAVKKKTILQQVMKPKDWAAIGFLVVVSAFCWIWVLNAYQETIGIDDFVSGKISTRAIDKTGLL</sequence>
<dbReference type="Proteomes" id="UP000229056">
    <property type="component" value="Unassembled WGS sequence"/>
</dbReference>
<comment type="caution">
    <text evidence="2">The sequence shown here is derived from an EMBL/GenBank/DDBJ whole genome shotgun (WGS) entry which is preliminary data.</text>
</comment>
<dbReference type="EMBL" id="PEZY01000004">
    <property type="protein sequence ID" value="PIS06426.1"/>
    <property type="molecule type" value="Genomic_DNA"/>
</dbReference>
<proteinExistence type="predicted"/>